<dbReference type="InterPro" id="IPR002213">
    <property type="entry name" value="UDP_glucos_trans"/>
</dbReference>
<dbReference type="EMBL" id="JAXOJX010000019">
    <property type="protein sequence ID" value="MDZ5457541.1"/>
    <property type="molecule type" value="Genomic_DNA"/>
</dbReference>
<name>A0ABU5IEM0_9BURK</name>
<dbReference type="PANTHER" id="PTHR48050:SF13">
    <property type="entry name" value="STEROL 3-BETA-GLUCOSYLTRANSFERASE UGT80A2"/>
    <property type="match status" value="1"/>
</dbReference>
<feature type="domain" description="Erythromycin biosynthesis protein CIII-like C-terminal" evidence="1">
    <location>
        <begin position="287"/>
        <end position="413"/>
    </location>
</feature>
<proteinExistence type="predicted"/>
<dbReference type="InterPro" id="IPR050426">
    <property type="entry name" value="Glycosyltransferase_28"/>
</dbReference>
<comment type="caution">
    <text evidence="2">The sequence shown here is derived from an EMBL/GenBank/DDBJ whole genome shotgun (WGS) entry which is preliminary data.</text>
</comment>
<dbReference type="PANTHER" id="PTHR48050">
    <property type="entry name" value="STEROL 3-BETA-GLUCOSYLTRANSFERASE"/>
    <property type="match status" value="1"/>
</dbReference>
<dbReference type="SUPFAM" id="SSF53756">
    <property type="entry name" value="UDP-Glycosyltransferase/glycogen phosphorylase"/>
    <property type="match status" value="1"/>
</dbReference>
<dbReference type="Gene3D" id="3.40.50.2000">
    <property type="entry name" value="Glycogen Phosphorylase B"/>
    <property type="match status" value="2"/>
</dbReference>
<reference evidence="2 3" key="1">
    <citation type="submission" date="2023-11" db="EMBL/GenBank/DDBJ databases">
        <title>Draft genome of Azohydromonas lata strain H1 (DSM1123), a polyhydroxyalkanoate producer.</title>
        <authorList>
            <person name="Traversa D."/>
            <person name="D'Addabbo P."/>
            <person name="Pazzani C."/>
            <person name="Manzari C."/>
            <person name="Chiara M."/>
            <person name="Scrascia M."/>
        </authorList>
    </citation>
    <scope>NUCLEOTIDE SEQUENCE [LARGE SCALE GENOMIC DNA]</scope>
    <source>
        <strain evidence="2 3">H1</strain>
    </source>
</reference>
<dbReference type="CDD" id="cd03784">
    <property type="entry name" value="GT1_Gtf-like"/>
    <property type="match status" value="1"/>
</dbReference>
<accession>A0ABU5IEM0</accession>
<evidence type="ECO:0000313" key="2">
    <source>
        <dbReference type="EMBL" id="MDZ5457541.1"/>
    </source>
</evidence>
<dbReference type="InterPro" id="IPR010610">
    <property type="entry name" value="EryCIII-like_C"/>
</dbReference>
<evidence type="ECO:0000259" key="1">
    <source>
        <dbReference type="Pfam" id="PF06722"/>
    </source>
</evidence>
<dbReference type="RefSeq" id="WP_322465830.1">
    <property type="nucleotide sequence ID" value="NZ_JAXOJX010000019.1"/>
</dbReference>
<dbReference type="Proteomes" id="UP001293718">
    <property type="component" value="Unassembled WGS sequence"/>
</dbReference>
<evidence type="ECO:0000313" key="3">
    <source>
        <dbReference type="Proteomes" id="UP001293718"/>
    </source>
</evidence>
<sequence length="443" mass="46713">MPRLRLLVATVPMTGHVRPMAALVQALCARGHEVAWQAGRNFESLVRTSGAGFLPMAADTDWDDADLEAAFPALRGRRGLARIRAHLDALFIEPAPRQWRALQAACDDFHPDALLADQAHLGAALLHETRGLPWATLGMSALGLPSEDTAPFGSALPPARGAASRHLNRLLNALVLRGLFAGTNATWRRAREAVGLPVGRQMYFEVASPQLYLQPTVPGFEYPRRALPPQVHFIGPLWPRDAAQAAGRPAWWADVEAARRLGRPVVLVTQGTLATRLNDLIAPTLRALAGEDVLVVATADPAAVAVALGGAVPRNARLAPFVPYGALLPLLSAVVTNGGYGGVQQALVHGLPLVVAGGSEEKPEIAARVAWSGAGVDLRTGRPSAQAVREAVRRVLVEPGFKARAGALAVEMARYDAAGLGARLVERLSATRAVVAGALPGDG</sequence>
<dbReference type="Pfam" id="PF06722">
    <property type="entry name" value="EryCIII-like_C"/>
    <property type="match status" value="1"/>
</dbReference>
<gene>
    <name evidence="2" type="ORF">SM757_13250</name>
</gene>
<protein>
    <submittedName>
        <fullName evidence="2">Glycosyltransferase</fullName>
    </submittedName>
</protein>
<organism evidence="2 3">
    <name type="scientific">Azohydromonas lata</name>
    <dbReference type="NCBI Taxonomy" id="45677"/>
    <lineage>
        <taxon>Bacteria</taxon>
        <taxon>Pseudomonadati</taxon>
        <taxon>Pseudomonadota</taxon>
        <taxon>Betaproteobacteria</taxon>
        <taxon>Burkholderiales</taxon>
        <taxon>Sphaerotilaceae</taxon>
        <taxon>Azohydromonas</taxon>
    </lineage>
</organism>
<keyword evidence="3" id="KW-1185">Reference proteome</keyword>